<name>A0ABT3KA53_9PROT</name>
<dbReference type="Proteomes" id="UP001526337">
    <property type="component" value="Unassembled WGS sequence"/>
</dbReference>
<dbReference type="RefSeq" id="WP_171789541.1">
    <property type="nucleotide sequence ID" value="NZ_JABJWD010000003.1"/>
</dbReference>
<comment type="caution">
    <text evidence="1">The sequence shown here is derived from an EMBL/GenBank/DDBJ whole genome shotgun (WGS) entry which is preliminary data.</text>
</comment>
<proteinExistence type="predicted"/>
<evidence type="ECO:0000313" key="1">
    <source>
        <dbReference type="EMBL" id="MCW4592317.1"/>
    </source>
</evidence>
<organism evidence="1 2">
    <name type="scientific">Gluconacetobacter entanii</name>
    <dbReference type="NCBI Taxonomy" id="108528"/>
    <lineage>
        <taxon>Bacteria</taxon>
        <taxon>Pseudomonadati</taxon>
        <taxon>Pseudomonadota</taxon>
        <taxon>Alphaproteobacteria</taxon>
        <taxon>Acetobacterales</taxon>
        <taxon>Acetobacteraceae</taxon>
        <taxon>Gluconacetobacter</taxon>
    </lineage>
</organism>
<evidence type="ECO:0000313" key="2">
    <source>
        <dbReference type="Proteomes" id="UP001526337"/>
    </source>
</evidence>
<reference evidence="1 2" key="1">
    <citation type="submission" date="2022-07" db="EMBL/GenBank/DDBJ databases">
        <title>Genome stability of Gluconacetobacter entanii AV429.</title>
        <authorList>
            <person name="Trcek J."/>
            <person name="Cepec E."/>
        </authorList>
    </citation>
    <scope>NUCLEOTIDE SEQUENCE [LARGE SCALE GENOMIC DNA]</scope>
    <source>
        <strain evidence="1 2">AV429_2022</strain>
    </source>
</reference>
<keyword evidence="2" id="KW-1185">Reference proteome</keyword>
<gene>
    <name evidence="1" type="ORF">NO263_17155</name>
</gene>
<dbReference type="EMBL" id="JANGSQ010000111">
    <property type="protein sequence ID" value="MCW4592317.1"/>
    <property type="molecule type" value="Genomic_DNA"/>
</dbReference>
<protein>
    <submittedName>
        <fullName evidence="1">Uncharacterized protein</fullName>
    </submittedName>
</protein>
<sequence length="96" mass="10486">MDERTQFNSAIRSSRGGVPWTGNYRDLSALVRRLCTLAECGRITLAGHWAALRRDGDLALLAWLRPDPEDVDEFDRAQLATVLQACRAAASLSAAG</sequence>
<accession>A0ABT3KA53</accession>